<dbReference type="STRING" id="1163406.A0A0L0N375"/>
<comment type="caution">
    <text evidence="1">The sequence shown here is derived from an EMBL/GenBank/DDBJ whole genome shotgun (WGS) entry which is preliminary data.</text>
</comment>
<evidence type="ECO:0000313" key="1">
    <source>
        <dbReference type="EMBL" id="KND88563.1"/>
    </source>
</evidence>
<keyword evidence="2" id="KW-1185">Reference proteome</keyword>
<name>A0A0L0N375_TOLOC</name>
<evidence type="ECO:0000313" key="2">
    <source>
        <dbReference type="Proteomes" id="UP000036947"/>
    </source>
</evidence>
<proteinExistence type="predicted"/>
<dbReference type="EMBL" id="LFRF01000025">
    <property type="protein sequence ID" value="KND88563.1"/>
    <property type="molecule type" value="Genomic_DNA"/>
</dbReference>
<gene>
    <name evidence="1" type="ORF">TOPH_06795</name>
</gene>
<organism evidence="1 2">
    <name type="scientific">Tolypocladium ophioglossoides (strain CBS 100239)</name>
    <name type="common">Snaketongue truffleclub</name>
    <name type="synonym">Elaphocordyceps ophioglossoides</name>
    <dbReference type="NCBI Taxonomy" id="1163406"/>
    <lineage>
        <taxon>Eukaryota</taxon>
        <taxon>Fungi</taxon>
        <taxon>Dikarya</taxon>
        <taxon>Ascomycota</taxon>
        <taxon>Pezizomycotina</taxon>
        <taxon>Sordariomycetes</taxon>
        <taxon>Hypocreomycetidae</taxon>
        <taxon>Hypocreales</taxon>
        <taxon>Ophiocordycipitaceae</taxon>
        <taxon>Tolypocladium</taxon>
    </lineage>
</organism>
<dbReference type="AlphaFoldDB" id="A0A0L0N375"/>
<protein>
    <submittedName>
        <fullName evidence="1">Uncharacterized protein</fullName>
    </submittedName>
</protein>
<sequence>MNGRSITSCGINPARWTTGTVTREPCGRWHYRQAGVVPKRDGIESRSFYFATAAGAMTAAKDGGLIELHVFRAKSRRRAAPKLGQYRGQERYGIASLSEGLLECPEKASHYEWILIDPSDSPFASLLSYYHAWAHICELDLSLDDAPLPAAETGRASHAGGVEYNDMQPRGGGSRGQRRGILLLLGSRKLRQWRWHQQIPWNHMRRPSQHYYNRVPAGTCTT</sequence>
<dbReference type="OrthoDB" id="436496at2759"/>
<dbReference type="Proteomes" id="UP000036947">
    <property type="component" value="Unassembled WGS sequence"/>
</dbReference>
<reference evidence="1 2" key="1">
    <citation type="journal article" date="2015" name="BMC Genomics">
        <title>The genome of the truffle-parasite Tolypocladium ophioglossoides and the evolution of antifungal peptaibiotics.</title>
        <authorList>
            <person name="Quandt C.A."/>
            <person name="Bushley K.E."/>
            <person name="Spatafora J.W."/>
        </authorList>
    </citation>
    <scope>NUCLEOTIDE SEQUENCE [LARGE SCALE GENOMIC DNA]</scope>
    <source>
        <strain evidence="1 2">CBS 100239</strain>
    </source>
</reference>
<accession>A0A0L0N375</accession>